<dbReference type="PROSITE" id="PS50110">
    <property type="entry name" value="RESPONSE_REGULATORY"/>
    <property type="match status" value="1"/>
</dbReference>
<dbReference type="PANTHER" id="PTHR37299:SF1">
    <property type="entry name" value="STAGE 0 SPORULATION PROTEIN A HOMOLOG"/>
    <property type="match status" value="1"/>
</dbReference>
<protein>
    <submittedName>
        <fullName evidence="4">LytTR family DNA-binding domain-containing protein</fullName>
    </submittedName>
</protein>
<evidence type="ECO:0000313" key="5">
    <source>
        <dbReference type="Proteomes" id="UP001168579"/>
    </source>
</evidence>
<dbReference type="InterPro" id="IPR046947">
    <property type="entry name" value="LytR-like"/>
</dbReference>
<dbReference type="PANTHER" id="PTHR37299">
    <property type="entry name" value="TRANSCRIPTIONAL REGULATOR-RELATED"/>
    <property type="match status" value="1"/>
</dbReference>
<comment type="caution">
    <text evidence="4">The sequence shown here is derived from an EMBL/GenBank/DDBJ whole genome shotgun (WGS) entry which is preliminary data.</text>
</comment>
<evidence type="ECO:0000313" key="4">
    <source>
        <dbReference type="EMBL" id="MDO1513728.1"/>
    </source>
</evidence>
<dbReference type="Gene3D" id="2.40.50.1020">
    <property type="entry name" value="LytTr DNA-binding domain"/>
    <property type="match status" value="1"/>
</dbReference>
<keyword evidence="5" id="KW-1185">Reference proteome</keyword>
<feature type="domain" description="HTH LytTR-type" evidence="3">
    <location>
        <begin position="143"/>
        <end position="234"/>
    </location>
</feature>
<reference evidence="4" key="1">
    <citation type="journal article" date="2014" name="Int. J. Syst. Evol. Microbiol.">
        <title>Complete genome of a new Firmicutes species belonging to the dominant human colonic microbiota ('Ruminococcus bicirculans') reveals two chromosomes and a selective capacity to utilize plant glucans.</title>
        <authorList>
            <consortium name="NISC Comparative Sequencing Program"/>
            <person name="Wegmann U."/>
            <person name="Louis P."/>
            <person name="Goesmann A."/>
            <person name="Henrissat B."/>
            <person name="Duncan S.H."/>
            <person name="Flint H.J."/>
        </authorList>
    </citation>
    <scope>NUCLEOTIDE SEQUENCE</scope>
    <source>
        <strain evidence="4">CECT 8869</strain>
    </source>
</reference>
<reference evidence="4" key="2">
    <citation type="submission" date="2023-06" db="EMBL/GenBank/DDBJ databases">
        <authorList>
            <person name="Lucena T."/>
            <person name="Sun Q."/>
        </authorList>
    </citation>
    <scope>NUCLEOTIDE SEQUENCE</scope>
    <source>
        <strain evidence="4">CECT 8869</strain>
    </source>
</reference>
<dbReference type="Gene3D" id="3.40.50.2300">
    <property type="match status" value="1"/>
</dbReference>
<gene>
    <name evidence="4" type="ORF">Q2T41_13775</name>
</gene>
<proteinExistence type="predicted"/>
<dbReference type="RefSeq" id="WP_304436541.1">
    <property type="nucleotide sequence ID" value="NZ_JAUKUC010000001.1"/>
</dbReference>
<keyword evidence="1" id="KW-0597">Phosphoprotein</keyword>
<dbReference type="PROSITE" id="PS50930">
    <property type="entry name" value="HTH_LYTTR"/>
    <property type="match status" value="1"/>
</dbReference>
<dbReference type="Pfam" id="PF04397">
    <property type="entry name" value="LytTR"/>
    <property type="match status" value="1"/>
</dbReference>
<dbReference type="SMART" id="SM00850">
    <property type="entry name" value="LytTR"/>
    <property type="match status" value="1"/>
</dbReference>
<dbReference type="SMART" id="SM00448">
    <property type="entry name" value="REC"/>
    <property type="match status" value="1"/>
</dbReference>
<evidence type="ECO:0000259" key="2">
    <source>
        <dbReference type="PROSITE" id="PS50110"/>
    </source>
</evidence>
<dbReference type="Proteomes" id="UP001168579">
    <property type="component" value="Unassembled WGS sequence"/>
</dbReference>
<dbReference type="InterPro" id="IPR001789">
    <property type="entry name" value="Sig_transdc_resp-reg_receiver"/>
</dbReference>
<evidence type="ECO:0000256" key="1">
    <source>
        <dbReference type="PROSITE-ProRule" id="PRU00169"/>
    </source>
</evidence>
<dbReference type="EMBL" id="JAUKUC010000001">
    <property type="protein sequence ID" value="MDO1513728.1"/>
    <property type="molecule type" value="Genomic_DNA"/>
</dbReference>
<evidence type="ECO:0000259" key="3">
    <source>
        <dbReference type="PROSITE" id="PS50930"/>
    </source>
</evidence>
<dbReference type="SUPFAM" id="SSF52172">
    <property type="entry name" value="CheY-like"/>
    <property type="match status" value="1"/>
</dbReference>
<organism evidence="4 5">
    <name type="scientific">Maribacter confluentis</name>
    <dbReference type="NCBI Taxonomy" id="1656093"/>
    <lineage>
        <taxon>Bacteria</taxon>
        <taxon>Pseudomonadati</taxon>
        <taxon>Bacteroidota</taxon>
        <taxon>Flavobacteriia</taxon>
        <taxon>Flavobacteriales</taxon>
        <taxon>Flavobacteriaceae</taxon>
        <taxon>Maribacter</taxon>
    </lineage>
</organism>
<name>A0ABT8RS53_9FLAO</name>
<dbReference type="Pfam" id="PF00072">
    <property type="entry name" value="Response_reg"/>
    <property type="match status" value="1"/>
</dbReference>
<dbReference type="GO" id="GO:0003677">
    <property type="term" value="F:DNA binding"/>
    <property type="evidence" value="ECO:0007669"/>
    <property type="project" value="UniProtKB-KW"/>
</dbReference>
<sequence>MNCIAIDDEPWALDLLVDNISKVSFLNLIGRFEIAEDAMETIAKKPVDLIFIDIQMPGESGLEFIANLYKKPLVIFVTAYKQYALESYDLEVVDYLVKPVTLERFHKACSRAKNMMELTAAKASLAKINTLEHFYIGSGYGKIKIKFEDILWMEGYGDYIKFFLKDTSHPQVLRTTFKELEHELPKEKFIRIHRSYSVAIPSITSIRKNSLFIGKKELPISGSYKEYVEKIFNKGQ</sequence>
<accession>A0ABT8RS53</accession>
<feature type="domain" description="Response regulatory" evidence="2">
    <location>
        <begin position="2"/>
        <end position="113"/>
    </location>
</feature>
<keyword evidence="4" id="KW-0238">DNA-binding</keyword>
<dbReference type="InterPro" id="IPR011006">
    <property type="entry name" value="CheY-like_superfamily"/>
</dbReference>
<feature type="modified residue" description="4-aspartylphosphate" evidence="1">
    <location>
        <position position="53"/>
    </location>
</feature>
<dbReference type="InterPro" id="IPR007492">
    <property type="entry name" value="LytTR_DNA-bd_dom"/>
</dbReference>